<accession>A0A8H5X9M1</accession>
<proteinExistence type="inferred from homology"/>
<reference evidence="5 6" key="2">
    <citation type="submission" date="2020-05" db="EMBL/GenBank/DDBJ databases">
        <title>Identification and distribution of gene clusters putatively required for synthesis of sphingolipid metabolism inhibitors in phylogenetically diverse species of the filamentous fungus Fusarium.</title>
        <authorList>
            <person name="Kim H.-S."/>
            <person name="Busman M."/>
            <person name="Brown D.W."/>
            <person name="Divon H."/>
            <person name="Uhlig S."/>
            <person name="Proctor R.H."/>
        </authorList>
    </citation>
    <scope>NUCLEOTIDE SEQUENCE [LARGE SCALE GENOMIC DNA]</scope>
    <source>
        <strain evidence="5 6">NRRL 25331</strain>
    </source>
</reference>
<dbReference type="Gene3D" id="3.90.245.10">
    <property type="entry name" value="Ribonucleoside hydrolase-like"/>
    <property type="match status" value="1"/>
</dbReference>
<evidence type="ECO:0000313" key="5">
    <source>
        <dbReference type="EMBL" id="KAF5686254.1"/>
    </source>
</evidence>
<dbReference type="GO" id="GO:0008477">
    <property type="term" value="F:purine nucleosidase activity"/>
    <property type="evidence" value="ECO:0007669"/>
    <property type="project" value="TreeGrafter"/>
</dbReference>
<dbReference type="Pfam" id="PF01156">
    <property type="entry name" value="IU_nuc_hydro"/>
    <property type="match status" value="1"/>
</dbReference>
<keyword evidence="6" id="KW-1185">Reference proteome</keyword>
<evidence type="ECO:0000313" key="6">
    <source>
        <dbReference type="Proteomes" id="UP000572754"/>
    </source>
</evidence>
<evidence type="ECO:0000256" key="1">
    <source>
        <dbReference type="ARBA" id="ARBA00009176"/>
    </source>
</evidence>
<reference evidence="6" key="1">
    <citation type="journal article" date="2020" name="BMC Genomics">
        <title>Correction to: Identification and distribution of gene clusters required for synthesis of sphingolipid metabolism inhibitors in diverse species of the filamentous fungus Fusarium.</title>
        <authorList>
            <person name="Kim H.S."/>
            <person name="Lohmar J.M."/>
            <person name="Busman M."/>
            <person name="Brown D.W."/>
            <person name="Naumann T.A."/>
            <person name="Divon H.H."/>
            <person name="Lysoe E."/>
            <person name="Uhlig S."/>
            <person name="Proctor R.H."/>
        </authorList>
    </citation>
    <scope>NUCLEOTIDE SEQUENCE [LARGE SCALE GENOMIC DNA]</scope>
    <source>
        <strain evidence="6">NRRL 25331</strain>
    </source>
</reference>
<dbReference type="InterPro" id="IPR001910">
    <property type="entry name" value="Inosine/uridine_hydrolase_dom"/>
</dbReference>
<protein>
    <submittedName>
        <fullName evidence="5">Inosine-uridine preferring nucleoside hydrolase</fullName>
    </submittedName>
</protein>
<dbReference type="GO" id="GO:0005829">
    <property type="term" value="C:cytosol"/>
    <property type="evidence" value="ECO:0007669"/>
    <property type="project" value="TreeGrafter"/>
</dbReference>
<dbReference type="PANTHER" id="PTHR12304">
    <property type="entry name" value="INOSINE-URIDINE PREFERRING NUCLEOSIDE HYDROLASE"/>
    <property type="match status" value="1"/>
</dbReference>
<dbReference type="GO" id="GO:0006152">
    <property type="term" value="P:purine nucleoside catabolic process"/>
    <property type="evidence" value="ECO:0007669"/>
    <property type="project" value="TreeGrafter"/>
</dbReference>
<keyword evidence="3" id="KW-0326">Glycosidase</keyword>
<evidence type="ECO:0000256" key="2">
    <source>
        <dbReference type="ARBA" id="ARBA00022801"/>
    </source>
</evidence>
<feature type="domain" description="Inosine/uridine-preferring nucleoside hydrolase" evidence="4">
    <location>
        <begin position="26"/>
        <end position="188"/>
    </location>
</feature>
<comment type="similarity">
    <text evidence="1">Belongs to the IUNH family.</text>
</comment>
<evidence type="ECO:0000256" key="3">
    <source>
        <dbReference type="ARBA" id="ARBA00023295"/>
    </source>
</evidence>
<dbReference type="PANTHER" id="PTHR12304:SF25">
    <property type="entry name" value="INOSINE_URIDINE-PREFERRING NUCLEOSIDE HYDROLASE DOMAIN-CONTAINING PROTEIN"/>
    <property type="match status" value="1"/>
</dbReference>
<dbReference type="InterPro" id="IPR023186">
    <property type="entry name" value="IUNH"/>
</dbReference>
<dbReference type="SUPFAM" id="SSF53590">
    <property type="entry name" value="Nucleoside hydrolase"/>
    <property type="match status" value="1"/>
</dbReference>
<keyword evidence="2 5" id="KW-0378">Hydrolase</keyword>
<name>A0A8H5X9M1_FUSCI</name>
<comment type="caution">
    <text evidence="5">The sequence shown here is derived from an EMBL/GenBank/DDBJ whole genome shotgun (WGS) entry which is preliminary data.</text>
</comment>
<evidence type="ECO:0000259" key="4">
    <source>
        <dbReference type="Pfam" id="PF01156"/>
    </source>
</evidence>
<dbReference type="Proteomes" id="UP000572754">
    <property type="component" value="Unassembled WGS sequence"/>
</dbReference>
<sequence length="193" mass="21053">MGSDPSSGDPDRIIPSAFPQGYPNGTLSGEFAAAWMVEQVHKYPGEVIIYSGGALTNVALAVRMDSEFARLAKGLVIMGGYIDVNLLQTSGSIHQANINSDINLITDPVATKIALTADFPDITVVGNGANQIYPTPEYLDEIYEVKNAYTELIHKYYGTTMPFWDETAMFASLHPDNILNSTTCELRVAFRPE</sequence>
<gene>
    <name evidence="5" type="ORF">FCIRC_2971</name>
</gene>
<dbReference type="EMBL" id="JAAQPE010000097">
    <property type="protein sequence ID" value="KAF5686254.1"/>
    <property type="molecule type" value="Genomic_DNA"/>
</dbReference>
<dbReference type="InterPro" id="IPR036452">
    <property type="entry name" value="Ribo_hydro-like"/>
</dbReference>
<dbReference type="AlphaFoldDB" id="A0A8H5X9M1"/>
<organism evidence="5 6">
    <name type="scientific">Fusarium circinatum</name>
    <name type="common">Pitch canker fungus</name>
    <name type="synonym">Gibberella circinata</name>
    <dbReference type="NCBI Taxonomy" id="48490"/>
    <lineage>
        <taxon>Eukaryota</taxon>
        <taxon>Fungi</taxon>
        <taxon>Dikarya</taxon>
        <taxon>Ascomycota</taxon>
        <taxon>Pezizomycotina</taxon>
        <taxon>Sordariomycetes</taxon>
        <taxon>Hypocreomycetidae</taxon>
        <taxon>Hypocreales</taxon>
        <taxon>Nectriaceae</taxon>
        <taxon>Fusarium</taxon>
        <taxon>Fusarium fujikuroi species complex</taxon>
    </lineage>
</organism>